<name>A0A5M8QJW5_9MICO</name>
<dbReference type="RefSeq" id="WP_146354993.1">
    <property type="nucleotide sequence ID" value="NZ_VOIR01000011.1"/>
</dbReference>
<protein>
    <submittedName>
        <fullName evidence="2">Uncharacterized protein</fullName>
    </submittedName>
</protein>
<dbReference type="EMBL" id="VOIR01000011">
    <property type="protein sequence ID" value="KAA6436329.1"/>
    <property type="molecule type" value="Genomic_DNA"/>
</dbReference>
<accession>A0A5M8QJW5</accession>
<evidence type="ECO:0000313" key="3">
    <source>
        <dbReference type="Proteomes" id="UP000323221"/>
    </source>
</evidence>
<dbReference type="AlphaFoldDB" id="A0A5M8QJW5"/>
<keyword evidence="3" id="KW-1185">Reference proteome</keyword>
<dbReference type="Proteomes" id="UP000323221">
    <property type="component" value="Unassembled WGS sequence"/>
</dbReference>
<comment type="caution">
    <text evidence="2">The sequence shown here is derived from an EMBL/GenBank/DDBJ whole genome shotgun (WGS) entry which is preliminary data.</text>
</comment>
<dbReference type="OrthoDB" id="5115383at2"/>
<reference evidence="2 3" key="1">
    <citation type="submission" date="2019-08" db="EMBL/GenBank/DDBJ databases">
        <title>Agrococcus lahaulensis sp. nov., isolated from a cold desert of the Indian Himalayas.</title>
        <authorList>
            <person name="Qu J.H."/>
        </authorList>
    </citation>
    <scope>NUCLEOTIDE SEQUENCE [LARGE SCALE GENOMIC DNA]</scope>
    <source>
        <strain evidence="2 3">NS18</strain>
    </source>
</reference>
<proteinExistence type="predicted"/>
<evidence type="ECO:0000256" key="1">
    <source>
        <dbReference type="SAM" id="MobiDB-lite"/>
    </source>
</evidence>
<feature type="region of interest" description="Disordered" evidence="1">
    <location>
        <begin position="153"/>
        <end position="179"/>
    </location>
</feature>
<sequence>MQRTKETDGLMTHLSAALSTRADRARLRGAHRQTPVTTEFEIRILREGDRKVLHAGAVSSLVSTAFLEALFMTTNDATLQRLVPRNPRAPLWVIARGVHRDFDEAALASFASRMGRPDLAAAFGEPIADGTVTLEERWVAIGGGAPPLLEPRLRCGDASVGHEPTGDPDDDGTAGARRD</sequence>
<evidence type="ECO:0000313" key="2">
    <source>
        <dbReference type="EMBL" id="KAA6436329.1"/>
    </source>
</evidence>
<organism evidence="2 3">
    <name type="scientific">Agrococcus sediminis</name>
    <dbReference type="NCBI Taxonomy" id="2599924"/>
    <lineage>
        <taxon>Bacteria</taxon>
        <taxon>Bacillati</taxon>
        <taxon>Actinomycetota</taxon>
        <taxon>Actinomycetes</taxon>
        <taxon>Micrococcales</taxon>
        <taxon>Microbacteriaceae</taxon>
        <taxon>Agrococcus</taxon>
    </lineage>
</organism>
<gene>
    <name evidence="2" type="ORF">FQ330_02670</name>
</gene>